<proteinExistence type="predicted"/>
<accession>A0AAN8LQT2</accession>
<reference evidence="1 2" key="1">
    <citation type="submission" date="2021-04" db="EMBL/GenBank/DDBJ databases">
        <authorList>
            <person name="De Guttry C."/>
            <person name="Zahm M."/>
            <person name="Klopp C."/>
            <person name="Cabau C."/>
            <person name="Louis A."/>
            <person name="Berthelot C."/>
            <person name="Parey E."/>
            <person name="Roest Crollius H."/>
            <person name="Montfort J."/>
            <person name="Robinson-Rechavi M."/>
            <person name="Bucao C."/>
            <person name="Bouchez O."/>
            <person name="Gislard M."/>
            <person name="Lluch J."/>
            <person name="Milhes M."/>
            <person name="Lampietro C."/>
            <person name="Lopez Roques C."/>
            <person name="Donnadieu C."/>
            <person name="Braasch I."/>
            <person name="Desvignes T."/>
            <person name="Postlethwait J."/>
            <person name="Bobe J."/>
            <person name="Wedekind C."/>
            <person name="Guiguen Y."/>
        </authorList>
    </citation>
    <scope>NUCLEOTIDE SEQUENCE [LARGE SCALE GENOMIC DNA]</scope>
    <source>
        <strain evidence="1">Cs_M1</strain>
        <tissue evidence="1">Blood</tissue>
    </source>
</reference>
<gene>
    <name evidence="1" type="ORF">J4Q44_G00145070</name>
</gene>
<protein>
    <submittedName>
        <fullName evidence="1">Uncharacterized protein</fullName>
    </submittedName>
</protein>
<keyword evidence="2" id="KW-1185">Reference proteome</keyword>
<dbReference type="Proteomes" id="UP001356427">
    <property type="component" value="Unassembled WGS sequence"/>
</dbReference>
<name>A0AAN8LQT2_9TELE</name>
<sequence>MNEYARTKSLTARTRCDMIKNKSPMTCEGGICNTNSFLVPVPGRPQSKTDYPLLQCRRRESLTGGPAADRDPFTDEDWLSEEEQCREAIALMKHTSVFPRFLDIPGMIEQDYGLMFGDATSAKFLEKWPTVFKQKVILQSHGLTPTMELQDLIHNAESTAEVKNGWDSDSVLLVRLLPPSAQGHNKLGKMSTRHAAEPLVKFIKRGDRHRYDDRR</sequence>
<evidence type="ECO:0000313" key="2">
    <source>
        <dbReference type="Proteomes" id="UP001356427"/>
    </source>
</evidence>
<evidence type="ECO:0000313" key="1">
    <source>
        <dbReference type="EMBL" id="KAK6314978.1"/>
    </source>
</evidence>
<dbReference type="AlphaFoldDB" id="A0AAN8LQT2"/>
<organism evidence="1 2">
    <name type="scientific">Coregonus suidteri</name>
    <dbReference type="NCBI Taxonomy" id="861788"/>
    <lineage>
        <taxon>Eukaryota</taxon>
        <taxon>Metazoa</taxon>
        <taxon>Chordata</taxon>
        <taxon>Craniata</taxon>
        <taxon>Vertebrata</taxon>
        <taxon>Euteleostomi</taxon>
        <taxon>Actinopterygii</taxon>
        <taxon>Neopterygii</taxon>
        <taxon>Teleostei</taxon>
        <taxon>Protacanthopterygii</taxon>
        <taxon>Salmoniformes</taxon>
        <taxon>Salmonidae</taxon>
        <taxon>Coregoninae</taxon>
        <taxon>Coregonus</taxon>
    </lineage>
</organism>
<comment type="caution">
    <text evidence="1">The sequence shown here is derived from an EMBL/GenBank/DDBJ whole genome shotgun (WGS) entry which is preliminary data.</text>
</comment>
<dbReference type="EMBL" id="JAGTTL010000012">
    <property type="protein sequence ID" value="KAK6314978.1"/>
    <property type="molecule type" value="Genomic_DNA"/>
</dbReference>